<evidence type="ECO:0000256" key="5">
    <source>
        <dbReference type="ARBA" id="ARBA00023136"/>
    </source>
</evidence>
<dbReference type="SUPFAM" id="SSF57667">
    <property type="entry name" value="beta-beta-alpha zinc fingers"/>
    <property type="match status" value="1"/>
</dbReference>
<dbReference type="Gene3D" id="1.20.1070.10">
    <property type="entry name" value="Rhodopsin 7-helix transmembrane proteins"/>
    <property type="match status" value="1"/>
</dbReference>
<dbReference type="InterPro" id="IPR000276">
    <property type="entry name" value="GPCR_Rhodpsn"/>
</dbReference>
<reference evidence="11" key="2">
    <citation type="submission" date="2020-11" db="EMBL/GenBank/DDBJ databases">
        <authorList>
            <person name="McCartney M.A."/>
            <person name="Auch B."/>
            <person name="Kono T."/>
            <person name="Mallez S."/>
            <person name="Becker A."/>
            <person name="Gohl D.M."/>
            <person name="Silverstein K.A.T."/>
            <person name="Koren S."/>
            <person name="Bechman K.B."/>
            <person name="Herman A."/>
            <person name="Abrahante J.E."/>
            <person name="Garbe J."/>
        </authorList>
    </citation>
    <scope>NUCLEOTIDE SEQUENCE</scope>
    <source>
        <strain evidence="11">Duluth1</strain>
        <tissue evidence="11">Whole animal</tissue>
    </source>
</reference>
<dbReference type="InterPro" id="IPR017452">
    <property type="entry name" value="GPCR_Rhodpsn_7TM"/>
</dbReference>
<keyword evidence="4 8" id="KW-0297">G-protein coupled receptor</keyword>
<gene>
    <name evidence="11" type="ORF">DPMN_026392</name>
</gene>
<feature type="transmembrane region" description="Helical" evidence="9">
    <location>
        <begin position="71"/>
        <end position="90"/>
    </location>
</feature>
<feature type="transmembrane region" description="Helical" evidence="9">
    <location>
        <begin position="31"/>
        <end position="50"/>
    </location>
</feature>
<proteinExistence type="inferred from homology"/>
<dbReference type="PROSITE" id="PS50262">
    <property type="entry name" value="G_PROTEIN_RECEP_F1_2"/>
    <property type="match status" value="1"/>
</dbReference>
<evidence type="ECO:0000256" key="3">
    <source>
        <dbReference type="ARBA" id="ARBA00022989"/>
    </source>
</evidence>
<evidence type="ECO:0000256" key="7">
    <source>
        <dbReference type="ARBA" id="ARBA00023224"/>
    </source>
</evidence>
<dbReference type="PROSITE" id="PS00028">
    <property type="entry name" value="ZINC_FINGER_C2H2_1"/>
    <property type="match status" value="1"/>
</dbReference>
<dbReference type="InterPro" id="IPR036236">
    <property type="entry name" value="Znf_C2H2_sf"/>
</dbReference>
<evidence type="ECO:0000256" key="4">
    <source>
        <dbReference type="ARBA" id="ARBA00023040"/>
    </source>
</evidence>
<evidence type="ECO:0000259" key="10">
    <source>
        <dbReference type="PROSITE" id="PS50262"/>
    </source>
</evidence>
<keyword evidence="12" id="KW-1185">Reference proteome</keyword>
<dbReference type="PANTHER" id="PTHR45695">
    <property type="entry name" value="LEUCOKININ RECEPTOR-RELATED"/>
    <property type="match status" value="1"/>
</dbReference>
<evidence type="ECO:0000256" key="9">
    <source>
        <dbReference type="SAM" id="Phobius"/>
    </source>
</evidence>
<dbReference type="PANTHER" id="PTHR45695:SF9">
    <property type="entry name" value="LEUCOKININ RECEPTOR"/>
    <property type="match status" value="1"/>
</dbReference>
<dbReference type="GO" id="GO:0005886">
    <property type="term" value="C:plasma membrane"/>
    <property type="evidence" value="ECO:0007669"/>
    <property type="project" value="TreeGrafter"/>
</dbReference>
<comment type="caution">
    <text evidence="11">The sequence shown here is derived from an EMBL/GenBank/DDBJ whole genome shotgun (WGS) entry which is preliminary data.</text>
</comment>
<evidence type="ECO:0000313" key="11">
    <source>
        <dbReference type="EMBL" id="KAH3863405.1"/>
    </source>
</evidence>
<comment type="subcellular location">
    <subcellularLocation>
        <location evidence="1">Membrane</location>
        <topology evidence="1">Multi-pass membrane protein</topology>
    </subcellularLocation>
</comment>
<evidence type="ECO:0000256" key="1">
    <source>
        <dbReference type="ARBA" id="ARBA00004141"/>
    </source>
</evidence>
<dbReference type="SUPFAM" id="SSF81321">
    <property type="entry name" value="Family A G protein-coupled receptor-like"/>
    <property type="match status" value="1"/>
</dbReference>
<dbReference type="GO" id="GO:0004930">
    <property type="term" value="F:G protein-coupled receptor activity"/>
    <property type="evidence" value="ECO:0007669"/>
    <property type="project" value="UniProtKB-KW"/>
</dbReference>
<dbReference type="PRINTS" id="PR00237">
    <property type="entry name" value="GPCRRHODOPSN"/>
</dbReference>
<keyword evidence="3 9" id="KW-1133">Transmembrane helix</keyword>
<sequence length="140" mass="16229">MLVAVFCLPITLLDSLYNGWRYGAFLCKATPYLQGVSVCASVNFLAAIAVDRYLAICYTLEHKMTWRIARTIVFLIWTCSLCIMIPWALFYKMSHVCRFCGDALKTKWGLKLHEDRHLGLSKYSCCDKQFSRKEDLTRHM</sequence>
<evidence type="ECO:0000256" key="2">
    <source>
        <dbReference type="ARBA" id="ARBA00022692"/>
    </source>
</evidence>
<evidence type="ECO:0000256" key="6">
    <source>
        <dbReference type="ARBA" id="ARBA00023170"/>
    </source>
</evidence>
<name>A0A9D4LR19_DREPO</name>
<organism evidence="11 12">
    <name type="scientific">Dreissena polymorpha</name>
    <name type="common">Zebra mussel</name>
    <name type="synonym">Mytilus polymorpha</name>
    <dbReference type="NCBI Taxonomy" id="45954"/>
    <lineage>
        <taxon>Eukaryota</taxon>
        <taxon>Metazoa</taxon>
        <taxon>Spiralia</taxon>
        <taxon>Lophotrochozoa</taxon>
        <taxon>Mollusca</taxon>
        <taxon>Bivalvia</taxon>
        <taxon>Autobranchia</taxon>
        <taxon>Heteroconchia</taxon>
        <taxon>Euheterodonta</taxon>
        <taxon>Imparidentia</taxon>
        <taxon>Neoheterodontei</taxon>
        <taxon>Myida</taxon>
        <taxon>Dreissenoidea</taxon>
        <taxon>Dreissenidae</taxon>
        <taxon>Dreissena</taxon>
    </lineage>
</organism>
<dbReference type="InterPro" id="IPR013087">
    <property type="entry name" value="Znf_C2H2_type"/>
</dbReference>
<keyword evidence="6 8" id="KW-0675">Receptor</keyword>
<dbReference type="Proteomes" id="UP000828390">
    <property type="component" value="Unassembled WGS sequence"/>
</dbReference>
<reference evidence="11" key="1">
    <citation type="journal article" date="2019" name="bioRxiv">
        <title>The Genome of the Zebra Mussel, Dreissena polymorpha: A Resource for Invasive Species Research.</title>
        <authorList>
            <person name="McCartney M.A."/>
            <person name="Auch B."/>
            <person name="Kono T."/>
            <person name="Mallez S."/>
            <person name="Zhang Y."/>
            <person name="Obille A."/>
            <person name="Becker A."/>
            <person name="Abrahante J.E."/>
            <person name="Garbe J."/>
            <person name="Badalamenti J.P."/>
            <person name="Herman A."/>
            <person name="Mangelson H."/>
            <person name="Liachko I."/>
            <person name="Sullivan S."/>
            <person name="Sone E.D."/>
            <person name="Koren S."/>
            <person name="Silverstein K.A.T."/>
            <person name="Beckman K.B."/>
            <person name="Gohl D.M."/>
        </authorList>
    </citation>
    <scope>NUCLEOTIDE SEQUENCE</scope>
    <source>
        <strain evidence="11">Duluth1</strain>
        <tissue evidence="11">Whole animal</tissue>
    </source>
</reference>
<accession>A0A9D4LR19</accession>
<comment type="similarity">
    <text evidence="8">Belongs to the G-protein coupled receptor 1 family.</text>
</comment>
<keyword evidence="7 8" id="KW-0807">Transducer</keyword>
<evidence type="ECO:0000256" key="8">
    <source>
        <dbReference type="RuleBase" id="RU000688"/>
    </source>
</evidence>
<keyword evidence="5 9" id="KW-0472">Membrane</keyword>
<dbReference type="EMBL" id="JAIWYP010000002">
    <property type="protein sequence ID" value="KAH3863405.1"/>
    <property type="molecule type" value="Genomic_DNA"/>
</dbReference>
<feature type="domain" description="G-protein coupled receptors family 1 profile" evidence="10">
    <location>
        <begin position="1"/>
        <end position="140"/>
    </location>
</feature>
<dbReference type="PROSITE" id="PS00237">
    <property type="entry name" value="G_PROTEIN_RECEP_F1_1"/>
    <property type="match status" value="1"/>
</dbReference>
<keyword evidence="2 8" id="KW-0812">Transmembrane</keyword>
<dbReference type="AlphaFoldDB" id="A0A9D4LR19"/>
<dbReference type="Pfam" id="PF00001">
    <property type="entry name" value="7tm_1"/>
    <property type="match status" value="1"/>
</dbReference>
<protein>
    <recommendedName>
        <fullName evidence="10">G-protein coupled receptors family 1 profile domain-containing protein</fullName>
    </recommendedName>
</protein>
<evidence type="ECO:0000313" key="12">
    <source>
        <dbReference type="Proteomes" id="UP000828390"/>
    </source>
</evidence>